<dbReference type="Pfam" id="PF13487">
    <property type="entry name" value="HD_5"/>
    <property type="match status" value="1"/>
</dbReference>
<evidence type="ECO:0000313" key="3">
    <source>
        <dbReference type="EMBL" id="GGB34808.1"/>
    </source>
</evidence>
<dbReference type="GO" id="GO:0008081">
    <property type="term" value="F:phosphoric diester hydrolase activity"/>
    <property type="evidence" value="ECO:0007669"/>
    <property type="project" value="UniProtKB-ARBA"/>
</dbReference>
<dbReference type="InterPro" id="IPR006675">
    <property type="entry name" value="HDIG_dom"/>
</dbReference>
<dbReference type="CDD" id="cd00077">
    <property type="entry name" value="HDc"/>
    <property type="match status" value="1"/>
</dbReference>
<organism evidence="3 4">
    <name type="scientific">Roseibium aquae</name>
    <dbReference type="NCBI Taxonomy" id="1323746"/>
    <lineage>
        <taxon>Bacteria</taxon>
        <taxon>Pseudomonadati</taxon>
        <taxon>Pseudomonadota</taxon>
        <taxon>Alphaproteobacteria</taxon>
        <taxon>Hyphomicrobiales</taxon>
        <taxon>Stappiaceae</taxon>
        <taxon>Roseibium</taxon>
    </lineage>
</organism>
<dbReference type="InterPro" id="IPR003607">
    <property type="entry name" value="HD/PDEase_dom"/>
</dbReference>
<evidence type="ECO:0000259" key="2">
    <source>
        <dbReference type="PROSITE" id="PS51832"/>
    </source>
</evidence>
<feature type="domain" description="HD-GYP" evidence="2">
    <location>
        <begin position="166"/>
        <end position="361"/>
    </location>
</feature>
<gene>
    <name evidence="3" type="ORF">GCM10011316_03620</name>
</gene>
<feature type="domain" description="HD" evidence="1">
    <location>
        <begin position="188"/>
        <end position="311"/>
    </location>
</feature>
<dbReference type="InterPro" id="IPR006674">
    <property type="entry name" value="HD_domain"/>
</dbReference>
<dbReference type="Proteomes" id="UP000605148">
    <property type="component" value="Unassembled WGS sequence"/>
</dbReference>
<dbReference type="SMART" id="SM00471">
    <property type="entry name" value="HDc"/>
    <property type="match status" value="1"/>
</dbReference>
<reference evidence="3" key="2">
    <citation type="submission" date="2020-09" db="EMBL/GenBank/DDBJ databases">
        <authorList>
            <person name="Sun Q."/>
            <person name="Zhou Y."/>
        </authorList>
    </citation>
    <scope>NUCLEOTIDE SEQUENCE</scope>
    <source>
        <strain evidence="3">CGMCC 1.12426</strain>
    </source>
</reference>
<protein>
    <submittedName>
        <fullName evidence="3">Phosphohydrolase</fullName>
    </submittedName>
</protein>
<dbReference type="PROSITE" id="PS51831">
    <property type="entry name" value="HD"/>
    <property type="match status" value="1"/>
</dbReference>
<sequence length="377" mass="40819">MDLVLISDGEAVKGSLLKKLPLFFSARLIDMKDLGSKSISPAKVAAIDFTGASPLALRKLAASIKTAGDAAIVCLVNKSIRREVVQATSLGHVVLFDKELGLKALVRQIRSHFAEPINVEALENAPIASQAAFSKATQFLNELMFSSAIPDDVPLQIMNRAAGALSVAIERDGIQGWMGTVQHHHSFTFRHSLHVAGLATAFAQSLGWPEPDCAEIAAGGLLHDIGKTRIPLSILDKPGRLSDEERALINMHPEFGREILKTQLDIPRDLKKMAVQHHELLDGTGYPAGLSGDQIDVKVRLMTICDIFAALTEKRSYKRALSPREAYGELRGMGGKLDADLVRKFRSVVLGMDFGDLKADAKPLLAQNQASPVVQGR</sequence>
<evidence type="ECO:0000313" key="4">
    <source>
        <dbReference type="Proteomes" id="UP000605148"/>
    </source>
</evidence>
<name>A0A916WVX9_9HYPH</name>
<evidence type="ECO:0000259" key="1">
    <source>
        <dbReference type="PROSITE" id="PS51831"/>
    </source>
</evidence>
<keyword evidence="4" id="KW-1185">Reference proteome</keyword>
<dbReference type="Gene3D" id="1.10.3210.10">
    <property type="entry name" value="Hypothetical protein af1432"/>
    <property type="match status" value="1"/>
</dbReference>
<dbReference type="AlphaFoldDB" id="A0A916WVX9"/>
<proteinExistence type="predicted"/>
<dbReference type="PROSITE" id="PS51832">
    <property type="entry name" value="HD_GYP"/>
    <property type="match status" value="1"/>
</dbReference>
<comment type="caution">
    <text evidence="3">The sequence shown here is derived from an EMBL/GenBank/DDBJ whole genome shotgun (WGS) entry which is preliminary data.</text>
</comment>
<dbReference type="PANTHER" id="PTHR43155">
    <property type="entry name" value="CYCLIC DI-GMP PHOSPHODIESTERASE PA4108-RELATED"/>
    <property type="match status" value="1"/>
</dbReference>
<dbReference type="NCBIfam" id="TIGR00277">
    <property type="entry name" value="HDIG"/>
    <property type="match status" value="1"/>
</dbReference>
<dbReference type="InterPro" id="IPR037522">
    <property type="entry name" value="HD_GYP_dom"/>
</dbReference>
<reference evidence="3" key="1">
    <citation type="journal article" date="2014" name="Int. J. Syst. Evol. Microbiol.">
        <title>Complete genome sequence of Corynebacterium casei LMG S-19264T (=DSM 44701T), isolated from a smear-ripened cheese.</title>
        <authorList>
            <consortium name="US DOE Joint Genome Institute (JGI-PGF)"/>
            <person name="Walter F."/>
            <person name="Albersmeier A."/>
            <person name="Kalinowski J."/>
            <person name="Ruckert C."/>
        </authorList>
    </citation>
    <scope>NUCLEOTIDE SEQUENCE</scope>
    <source>
        <strain evidence="3">CGMCC 1.12426</strain>
    </source>
</reference>
<dbReference type="SUPFAM" id="SSF109604">
    <property type="entry name" value="HD-domain/PDEase-like"/>
    <property type="match status" value="1"/>
</dbReference>
<dbReference type="RefSeq" id="WP_150493851.1">
    <property type="nucleotide sequence ID" value="NZ_BMFA01000001.1"/>
</dbReference>
<dbReference type="OrthoDB" id="9802066at2"/>
<dbReference type="PANTHER" id="PTHR43155:SF2">
    <property type="entry name" value="CYCLIC DI-GMP PHOSPHODIESTERASE PA4108"/>
    <property type="match status" value="1"/>
</dbReference>
<accession>A0A916WVX9</accession>
<dbReference type="EMBL" id="BMFA01000001">
    <property type="protein sequence ID" value="GGB34808.1"/>
    <property type="molecule type" value="Genomic_DNA"/>
</dbReference>